<evidence type="ECO:0000259" key="12">
    <source>
        <dbReference type="PROSITE" id="PS50989"/>
    </source>
</evidence>
<dbReference type="PROSITE" id="PS50989">
    <property type="entry name" value="COA_CT_CTER"/>
    <property type="match status" value="1"/>
</dbReference>
<dbReference type="EC" id="2.1.3.15" evidence="2"/>
<dbReference type="EMBL" id="GCHU01025736">
    <property type="protein sequence ID" value="JAG85551.1"/>
    <property type="molecule type" value="Transcribed_RNA"/>
</dbReference>
<sequence>MSSLSPALHQGHVRYDHLASSAHGVAGTLLPAVPGRFRVRVGRSGGSFTVMAAKIKKGKKGKEKEYPWPDKIPEDDKVSPLSYLSRFQPLKEKPKQVLLPFEKPIADLERKMTEAKELMEKTGVDFSLQISQLEEKYKQVIEELYTNLTPIQRVSVARHPNRPTCLDHVQNISDKWMELHGDRAGYDDPAIVTGIASIDGISYMFVGHQKGRNTKENIYRNFAMPSPHGYRKAMRIMKEADDHGIPIVTFIDTPGAFADIQSEQKGQGEAIAYNLREMFGLKVPIVTVVIGEGGSGGALAIGCANKMLMLENSVYYVASPEACAAILYKDSKASPKAAARLRITAPELVKFKIADEVIPEPLGGAHVDPVRTSKRIKEAVVRHLRELINMTPGEVEWQRWAKFRAMGRFQEVEIDDHRKRNMKKRDALTEPIHTDMKQDTPIPEPTPTYTDAPSKYTDSLPKYADALPKPKHDIVNVLKGAVGKLKTIKGFKKEDLKFEKSDEETRNTANVSVQPLSNLRIKAKENIKREDPKFEKTDKKIWSTINAAVRHNLT</sequence>
<keyword evidence="8" id="KW-0443">Lipid metabolism</keyword>
<evidence type="ECO:0000313" key="13">
    <source>
        <dbReference type="EMBL" id="JAG85551.1"/>
    </source>
</evidence>
<dbReference type="NCBIfam" id="NF041504">
    <property type="entry name" value="AccA_sub"/>
    <property type="match status" value="1"/>
</dbReference>
<dbReference type="NCBIfam" id="TIGR00513">
    <property type="entry name" value="accA"/>
    <property type="match status" value="1"/>
</dbReference>
<name>A0A0C9RGQ7_9CONI</name>
<dbReference type="GO" id="GO:0006633">
    <property type="term" value="P:fatty acid biosynthetic process"/>
    <property type="evidence" value="ECO:0007669"/>
    <property type="project" value="UniProtKB-KW"/>
</dbReference>
<dbReference type="GO" id="GO:0005524">
    <property type="term" value="F:ATP binding"/>
    <property type="evidence" value="ECO:0007669"/>
    <property type="project" value="UniProtKB-KW"/>
</dbReference>
<feature type="domain" description="CoA carboxyltransferase C-terminal" evidence="12">
    <location>
        <begin position="133"/>
        <end position="386"/>
    </location>
</feature>
<evidence type="ECO:0000256" key="8">
    <source>
        <dbReference type="ARBA" id="ARBA00023098"/>
    </source>
</evidence>
<dbReference type="GO" id="GO:2001295">
    <property type="term" value="P:malonyl-CoA biosynthetic process"/>
    <property type="evidence" value="ECO:0007669"/>
    <property type="project" value="UniProtKB-UniPathway"/>
</dbReference>
<dbReference type="PRINTS" id="PR01069">
    <property type="entry name" value="ACCCTRFRASEA"/>
</dbReference>
<evidence type="ECO:0000256" key="11">
    <source>
        <dbReference type="SAM" id="MobiDB-lite"/>
    </source>
</evidence>
<evidence type="ECO:0000256" key="1">
    <source>
        <dbReference type="ARBA" id="ARBA00004956"/>
    </source>
</evidence>
<evidence type="ECO:0000256" key="6">
    <source>
        <dbReference type="ARBA" id="ARBA00022832"/>
    </source>
</evidence>
<dbReference type="AlphaFoldDB" id="A0A0C9RGQ7"/>
<organism evidence="13">
    <name type="scientific">Wollemia nobilis</name>
    <dbReference type="NCBI Taxonomy" id="56998"/>
    <lineage>
        <taxon>Eukaryota</taxon>
        <taxon>Viridiplantae</taxon>
        <taxon>Streptophyta</taxon>
        <taxon>Embryophyta</taxon>
        <taxon>Tracheophyta</taxon>
        <taxon>Spermatophyta</taxon>
        <taxon>Pinopsida</taxon>
        <taxon>Pinidae</taxon>
        <taxon>Conifers II</taxon>
        <taxon>Araucariales</taxon>
        <taxon>Araucariaceae</taxon>
        <taxon>Wollemia</taxon>
    </lineage>
</organism>
<dbReference type="Pfam" id="PF03255">
    <property type="entry name" value="ACCA"/>
    <property type="match status" value="1"/>
</dbReference>
<dbReference type="HAMAP" id="MF_00823">
    <property type="entry name" value="AcetylCoA_CT_alpha"/>
    <property type="match status" value="1"/>
</dbReference>
<dbReference type="InterPro" id="IPR011763">
    <property type="entry name" value="COA_CT_C"/>
</dbReference>
<evidence type="ECO:0000256" key="2">
    <source>
        <dbReference type="ARBA" id="ARBA00011883"/>
    </source>
</evidence>
<dbReference type="PANTHER" id="PTHR42853:SF3">
    <property type="entry name" value="ACETYL-COENZYME A CARBOXYLASE CARBOXYL TRANSFERASE SUBUNIT ALPHA, CHLOROPLASTIC"/>
    <property type="match status" value="1"/>
</dbReference>
<keyword evidence="4" id="KW-0808">Transferase</keyword>
<evidence type="ECO:0000256" key="3">
    <source>
        <dbReference type="ARBA" id="ARBA00022516"/>
    </source>
</evidence>
<dbReference type="UniPathway" id="UPA00655">
    <property type="reaction ID" value="UER00711"/>
</dbReference>
<dbReference type="InterPro" id="IPR029045">
    <property type="entry name" value="ClpP/crotonase-like_dom_sf"/>
</dbReference>
<dbReference type="SUPFAM" id="SSF52096">
    <property type="entry name" value="ClpP/crotonase"/>
    <property type="match status" value="1"/>
</dbReference>
<accession>A0A0C9RGQ7</accession>
<protein>
    <recommendedName>
        <fullName evidence="2">acetyl-CoA carboxytransferase</fullName>
        <ecNumber evidence="2">2.1.3.15</ecNumber>
    </recommendedName>
</protein>
<proteinExistence type="inferred from homology"/>
<dbReference type="PANTHER" id="PTHR42853">
    <property type="entry name" value="ACETYL-COENZYME A CARBOXYLASE CARBOXYL TRANSFERASE SUBUNIT ALPHA"/>
    <property type="match status" value="1"/>
</dbReference>
<evidence type="ECO:0000256" key="4">
    <source>
        <dbReference type="ARBA" id="ARBA00022679"/>
    </source>
</evidence>
<evidence type="ECO:0000256" key="5">
    <source>
        <dbReference type="ARBA" id="ARBA00022741"/>
    </source>
</evidence>
<dbReference type="GO" id="GO:0003989">
    <property type="term" value="F:acetyl-CoA carboxylase activity"/>
    <property type="evidence" value="ECO:0007669"/>
    <property type="project" value="InterPro"/>
</dbReference>
<evidence type="ECO:0000256" key="9">
    <source>
        <dbReference type="ARBA" id="ARBA00023160"/>
    </source>
</evidence>
<dbReference type="InterPro" id="IPR001095">
    <property type="entry name" value="Acetyl_CoA_COase_a_su"/>
</dbReference>
<dbReference type="GO" id="GO:0009317">
    <property type="term" value="C:acetyl-CoA carboxylase complex"/>
    <property type="evidence" value="ECO:0007669"/>
    <property type="project" value="InterPro"/>
</dbReference>
<comment type="catalytic activity">
    <reaction evidence="10">
        <text>N(6)-carboxybiotinyl-L-lysyl-[protein] + acetyl-CoA = N(6)-biotinyl-L-lysyl-[protein] + malonyl-CoA</text>
        <dbReference type="Rhea" id="RHEA:54728"/>
        <dbReference type="Rhea" id="RHEA-COMP:10505"/>
        <dbReference type="Rhea" id="RHEA-COMP:10506"/>
        <dbReference type="ChEBI" id="CHEBI:57288"/>
        <dbReference type="ChEBI" id="CHEBI:57384"/>
        <dbReference type="ChEBI" id="CHEBI:83144"/>
        <dbReference type="ChEBI" id="CHEBI:83145"/>
        <dbReference type="EC" id="2.1.3.15"/>
    </reaction>
</comment>
<feature type="region of interest" description="Disordered" evidence="11">
    <location>
        <begin position="435"/>
        <end position="454"/>
    </location>
</feature>
<keyword evidence="6" id="KW-0276">Fatty acid metabolism</keyword>
<keyword evidence="5" id="KW-0547">Nucleotide-binding</keyword>
<dbReference type="NCBIfam" id="NF004344">
    <property type="entry name" value="PRK05724.1"/>
    <property type="match status" value="1"/>
</dbReference>
<keyword evidence="9" id="KW-0275">Fatty acid biosynthesis</keyword>
<reference evidence="13" key="1">
    <citation type="submission" date="2015-02" db="EMBL/GenBank/DDBJ databases">
        <title>A transcriptome of Wollemia nobilis - a relic of Gondwana.</title>
        <authorList>
            <person name="Chia J.Y."/>
            <person name="Leong Y.S."/>
            <person name="Abdul Karim S."/>
            <person name="Wan Azmi N."/>
            <person name="Hercus R."/>
            <person name="Croft L."/>
        </authorList>
    </citation>
    <scope>NUCLEOTIDE SEQUENCE</scope>
    <source>
        <strain evidence="13">MaeBrown</strain>
        <tissue evidence="13">Leaf</tissue>
    </source>
</reference>
<evidence type="ECO:0000256" key="10">
    <source>
        <dbReference type="ARBA" id="ARBA00049152"/>
    </source>
</evidence>
<comment type="pathway">
    <text evidence="1">Lipid metabolism; malonyl-CoA biosynthesis; malonyl-CoA from acetyl-CoA: step 1/1.</text>
</comment>
<evidence type="ECO:0000256" key="7">
    <source>
        <dbReference type="ARBA" id="ARBA00022840"/>
    </source>
</evidence>
<keyword evidence="3" id="KW-0444">Lipid biosynthesis</keyword>
<dbReference type="Gene3D" id="3.90.226.10">
    <property type="entry name" value="2-enoyl-CoA Hydratase, Chain A, domain 1"/>
    <property type="match status" value="1"/>
</dbReference>
<keyword evidence="7" id="KW-0067">ATP-binding</keyword>
<dbReference type="GO" id="GO:0016743">
    <property type="term" value="F:carboxyl- or carbamoyltransferase activity"/>
    <property type="evidence" value="ECO:0007669"/>
    <property type="project" value="InterPro"/>
</dbReference>